<dbReference type="SUPFAM" id="SSF52833">
    <property type="entry name" value="Thioredoxin-like"/>
    <property type="match status" value="1"/>
</dbReference>
<evidence type="ECO:0000256" key="1">
    <source>
        <dbReference type="ARBA" id="ARBA00023284"/>
    </source>
</evidence>
<dbReference type="EMBL" id="JAUESC010000004">
    <property type="protein sequence ID" value="KAK0596156.1"/>
    <property type="molecule type" value="Genomic_DNA"/>
</dbReference>
<reference evidence="3" key="1">
    <citation type="journal article" date="2022" name="Plant J.">
        <title>Strategies of tolerance reflected in two North American maple genomes.</title>
        <authorList>
            <person name="McEvoy S.L."/>
            <person name="Sezen U.U."/>
            <person name="Trouern-Trend A."/>
            <person name="McMahon S.M."/>
            <person name="Schaberg P.G."/>
            <person name="Yang J."/>
            <person name="Wegrzyn J.L."/>
            <person name="Swenson N.G."/>
        </authorList>
    </citation>
    <scope>NUCLEOTIDE SEQUENCE</scope>
    <source>
        <strain evidence="3">NS2018</strain>
    </source>
</reference>
<dbReference type="PANTHER" id="PTHR10293:SF16">
    <property type="entry name" value="GLUTAREDOXIN-RELATED PROTEIN 5, MITOCHONDRIAL"/>
    <property type="match status" value="1"/>
</dbReference>
<dbReference type="AlphaFoldDB" id="A0AA39VZE3"/>
<feature type="compositionally biased region" description="Polar residues" evidence="2">
    <location>
        <begin position="13"/>
        <end position="34"/>
    </location>
</feature>
<organism evidence="3 4">
    <name type="scientific">Acer saccharum</name>
    <name type="common">Sugar maple</name>
    <dbReference type="NCBI Taxonomy" id="4024"/>
    <lineage>
        <taxon>Eukaryota</taxon>
        <taxon>Viridiplantae</taxon>
        <taxon>Streptophyta</taxon>
        <taxon>Embryophyta</taxon>
        <taxon>Tracheophyta</taxon>
        <taxon>Spermatophyta</taxon>
        <taxon>Magnoliopsida</taxon>
        <taxon>eudicotyledons</taxon>
        <taxon>Gunneridae</taxon>
        <taxon>Pentapetalae</taxon>
        <taxon>rosids</taxon>
        <taxon>malvids</taxon>
        <taxon>Sapindales</taxon>
        <taxon>Sapindaceae</taxon>
        <taxon>Hippocastanoideae</taxon>
        <taxon>Acereae</taxon>
        <taxon>Acer</taxon>
    </lineage>
</organism>
<dbReference type="PANTHER" id="PTHR10293">
    <property type="entry name" value="GLUTAREDOXIN FAMILY MEMBER"/>
    <property type="match status" value="1"/>
</dbReference>
<protein>
    <submittedName>
        <fullName evidence="3">Uncharacterized protein</fullName>
    </submittedName>
</protein>
<sequence>MVASGGGGRNFLPASSTTNHRGASSTIQVTEEASTSSSNSIVEIPLRYGKFLDRGGSLLHDLILESSNIMARLLSNMILKGIGGYPVANSAKIISGSSYHHGMKYFSTVPNDPDTHEDFRPTSKLESQGLSLKDIVEQDVKDNPVMIYMKGVPDFPQCGFSSLAVRVLRHYNVP</sequence>
<evidence type="ECO:0000313" key="4">
    <source>
        <dbReference type="Proteomes" id="UP001168877"/>
    </source>
</evidence>
<accession>A0AA39VZE3</accession>
<dbReference type="GO" id="GO:0005759">
    <property type="term" value="C:mitochondrial matrix"/>
    <property type="evidence" value="ECO:0007669"/>
    <property type="project" value="TreeGrafter"/>
</dbReference>
<dbReference type="Proteomes" id="UP001168877">
    <property type="component" value="Unassembled WGS sequence"/>
</dbReference>
<proteinExistence type="predicted"/>
<evidence type="ECO:0000256" key="2">
    <source>
        <dbReference type="SAM" id="MobiDB-lite"/>
    </source>
</evidence>
<feature type="region of interest" description="Disordered" evidence="2">
    <location>
        <begin position="1"/>
        <end position="34"/>
    </location>
</feature>
<dbReference type="Gene3D" id="3.40.30.10">
    <property type="entry name" value="Glutaredoxin"/>
    <property type="match status" value="1"/>
</dbReference>
<comment type="caution">
    <text evidence="3">The sequence shown here is derived from an EMBL/GenBank/DDBJ whole genome shotgun (WGS) entry which is preliminary data.</text>
</comment>
<evidence type="ECO:0000313" key="3">
    <source>
        <dbReference type="EMBL" id="KAK0596156.1"/>
    </source>
</evidence>
<reference evidence="3" key="2">
    <citation type="submission" date="2023-06" db="EMBL/GenBank/DDBJ databases">
        <authorList>
            <person name="Swenson N.G."/>
            <person name="Wegrzyn J.L."/>
            <person name="Mcevoy S.L."/>
        </authorList>
    </citation>
    <scope>NUCLEOTIDE SEQUENCE</scope>
    <source>
        <strain evidence="3">NS2018</strain>
        <tissue evidence="3">Leaf</tissue>
    </source>
</reference>
<name>A0AA39VZE3_ACESA</name>
<dbReference type="PROSITE" id="PS51354">
    <property type="entry name" value="GLUTAREDOXIN_2"/>
    <property type="match status" value="1"/>
</dbReference>
<dbReference type="InterPro" id="IPR036249">
    <property type="entry name" value="Thioredoxin-like_sf"/>
</dbReference>
<keyword evidence="4" id="KW-1185">Reference proteome</keyword>
<dbReference type="InterPro" id="IPR004480">
    <property type="entry name" value="Monothiol_GRX-rel"/>
</dbReference>
<keyword evidence="1" id="KW-0676">Redox-active center</keyword>
<gene>
    <name evidence="3" type="ORF">LWI29_013274</name>
</gene>